<keyword evidence="1" id="KW-0479">Metal-binding</keyword>
<dbReference type="GO" id="GO:0008270">
    <property type="term" value="F:zinc ion binding"/>
    <property type="evidence" value="ECO:0007669"/>
    <property type="project" value="UniProtKB-KW"/>
</dbReference>
<evidence type="ECO:0000313" key="4">
    <source>
        <dbReference type="EMBL" id="GJJ10921.1"/>
    </source>
</evidence>
<dbReference type="Proteomes" id="UP001050691">
    <property type="component" value="Unassembled WGS sequence"/>
</dbReference>
<dbReference type="CDD" id="cd16449">
    <property type="entry name" value="RING-HC"/>
    <property type="match status" value="1"/>
</dbReference>
<comment type="caution">
    <text evidence="4">The sequence shown here is derived from an EMBL/GenBank/DDBJ whole genome shotgun (WGS) entry which is preliminary data.</text>
</comment>
<keyword evidence="5" id="KW-1185">Reference proteome</keyword>
<proteinExistence type="predicted"/>
<evidence type="ECO:0000259" key="3">
    <source>
        <dbReference type="PROSITE" id="PS50089"/>
    </source>
</evidence>
<keyword evidence="1" id="KW-0862">Zinc</keyword>
<dbReference type="InterPro" id="IPR013083">
    <property type="entry name" value="Znf_RING/FYVE/PHD"/>
</dbReference>
<organism evidence="4 5">
    <name type="scientific">Clathrus columnatus</name>
    <dbReference type="NCBI Taxonomy" id="1419009"/>
    <lineage>
        <taxon>Eukaryota</taxon>
        <taxon>Fungi</taxon>
        <taxon>Dikarya</taxon>
        <taxon>Basidiomycota</taxon>
        <taxon>Agaricomycotina</taxon>
        <taxon>Agaricomycetes</taxon>
        <taxon>Phallomycetidae</taxon>
        <taxon>Phallales</taxon>
        <taxon>Clathraceae</taxon>
        <taxon>Clathrus</taxon>
    </lineage>
</organism>
<sequence length="353" mass="40368">MDLESFNTAKAFLSDDGTCTFKTYHYDMDEGDEIMNISPHLNSLTTQRGEWQLPAPVSLEDEQRERIDELEAKVKWLEEKCAEEERTRTIAEEELQNEQVKSKRLVDAVNCVVCLDTLWYPQSLECGHTACYPCLKKWWTTSNEEDITAAMINTRQEGSQGMVDIPTTNPLQSVVNRKKECPHCKAHIIRRPAPNYLVRHIVEIINDHLPSHTRELFPPTAGSDPWDGIFHPENVNVVGNLGPNLVPIRLQNPTLILNVNGPDPSSHIGHENPHITLNLNRGLGPLGPEDGEIILHEMAQIATRRTRREVGQALASRQRELDEARLQTQRMVSILEMHQQWREMTRRDRQMGS</sequence>
<dbReference type="EMBL" id="BPWL01000006">
    <property type="protein sequence ID" value="GJJ10921.1"/>
    <property type="molecule type" value="Genomic_DNA"/>
</dbReference>
<evidence type="ECO:0000256" key="1">
    <source>
        <dbReference type="PROSITE-ProRule" id="PRU00175"/>
    </source>
</evidence>
<gene>
    <name evidence="4" type="ORF">Clacol_005150</name>
</gene>
<dbReference type="SMART" id="SM00184">
    <property type="entry name" value="RING"/>
    <property type="match status" value="1"/>
</dbReference>
<dbReference type="PROSITE" id="PS50089">
    <property type="entry name" value="ZF_RING_2"/>
    <property type="match status" value="1"/>
</dbReference>
<dbReference type="SUPFAM" id="SSF57850">
    <property type="entry name" value="RING/U-box"/>
    <property type="match status" value="1"/>
</dbReference>
<reference evidence="4" key="1">
    <citation type="submission" date="2021-10" db="EMBL/GenBank/DDBJ databases">
        <title>De novo Genome Assembly of Clathrus columnatus (Basidiomycota, Fungi) Using Illumina and Nanopore Sequence Data.</title>
        <authorList>
            <person name="Ogiso-Tanaka E."/>
            <person name="Itagaki H."/>
            <person name="Hosoya T."/>
            <person name="Hosaka K."/>
        </authorList>
    </citation>
    <scope>NUCLEOTIDE SEQUENCE</scope>
    <source>
        <strain evidence="4">MO-923</strain>
    </source>
</reference>
<dbReference type="Gene3D" id="3.30.40.10">
    <property type="entry name" value="Zinc/RING finger domain, C3HC4 (zinc finger)"/>
    <property type="match status" value="1"/>
</dbReference>
<evidence type="ECO:0000256" key="2">
    <source>
        <dbReference type="SAM" id="Coils"/>
    </source>
</evidence>
<feature type="coiled-coil region" evidence="2">
    <location>
        <begin position="60"/>
        <end position="101"/>
    </location>
</feature>
<feature type="domain" description="RING-type" evidence="3">
    <location>
        <begin position="111"/>
        <end position="185"/>
    </location>
</feature>
<protein>
    <recommendedName>
        <fullName evidence="3">RING-type domain-containing protein</fullName>
    </recommendedName>
</protein>
<keyword evidence="2" id="KW-0175">Coiled coil</keyword>
<evidence type="ECO:0000313" key="5">
    <source>
        <dbReference type="Proteomes" id="UP001050691"/>
    </source>
</evidence>
<name>A0AAV5A8G3_9AGAM</name>
<dbReference type="InterPro" id="IPR001841">
    <property type="entry name" value="Znf_RING"/>
</dbReference>
<dbReference type="AlphaFoldDB" id="A0AAV5A8G3"/>
<dbReference type="Pfam" id="PF15227">
    <property type="entry name" value="zf-C3HC4_4"/>
    <property type="match status" value="1"/>
</dbReference>
<keyword evidence="1" id="KW-0863">Zinc-finger</keyword>
<accession>A0AAV5A8G3</accession>